<gene>
    <name evidence="1" type="ORF">HHI36_011222</name>
</gene>
<protein>
    <submittedName>
        <fullName evidence="1">Uncharacterized protein</fullName>
    </submittedName>
</protein>
<sequence length="84" mass="9569">MCCDFDKGIFKDSVPFSLEAFNVLSNKVKYLEELLKMKDQIIDDKNAIIADKTEINKLLNIQLKSLAFPQKIQTPPVEDKKPVA</sequence>
<dbReference type="Proteomes" id="UP001516400">
    <property type="component" value="Unassembled WGS sequence"/>
</dbReference>
<keyword evidence="2" id="KW-1185">Reference proteome</keyword>
<accession>A0ABD2ML40</accession>
<dbReference type="EMBL" id="JABFTP020000001">
    <property type="protein sequence ID" value="KAL3267082.1"/>
    <property type="molecule type" value="Genomic_DNA"/>
</dbReference>
<evidence type="ECO:0000313" key="1">
    <source>
        <dbReference type="EMBL" id="KAL3267082.1"/>
    </source>
</evidence>
<reference evidence="1 2" key="1">
    <citation type="journal article" date="2021" name="BMC Biol.">
        <title>Horizontally acquired antibacterial genes associated with adaptive radiation of ladybird beetles.</title>
        <authorList>
            <person name="Li H.S."/>
            <person name="Tang X.F."/>
            <person name="Huang Y.H."/>
            <person name="Xu Z.Y."/>
            <person name="Chen M.L."/>
            <person name="Du X.Y."/>
            <person name="Qiu B.Y."/>
            <person name="Chen P.T."/>
            <person name="Zhang W."/>
            <person name="Slipinski A."/>
            <person name="Escalona H.E."/>
            <person name="Waterhouse R.M."/>
            <person name="Zwick A."/>
            <person name="Pang H."/>
        </authorList>
    </citation>
    <scope>NUCLEOTIDE SEQUENCE [LARGE SCALE GENOMIC DNA]</scope>
    <source>
        <strain evidence="1">SYSU2018</strain>
    </source>
</reference>
<proteinExistence type="predicted"/>
<organism evidence="1 2">
    <name type="scientific">Cryptolaemus montrouzieri</name>
    <dbReference type="NCBI Taxonomy" id="559131"/>
    <lineage>
        <taxon>Eukaryota</taxon>
        <taxon>Metazoa</taxon>
        <taxon>Ecdysozoa</taxon>
        <taxon>Arthropoda</taxon>
        <taxon>Hexapoda</taxon>
        <taxon>Insecta</taxon>
        <taxon>Pterygota</taxon>
        <taxon>Neoptera</taxon>
        <taxon>Endopterygota</taxon>
        <taxon>Coleoptera</taxon>
        <taxon>Polyphaga</taxon>
        <taxon>Cucujiformia</taxon>
        <taxon>Coccinelloidea</taxon>
        <taxon>Coccinellidae</taxon>
        <taxon>Scymninae</taxon>
        <taxon>Scymnini</taxon>
        <taxon>Cryptolaemus</taxon>
    </lineage>
</organism>
<comment type="caution">
    <text evidence="1">The sequence shown here is derived from an EMBL/GenBank/DDBJ whole genome shotgun (WGS) entry which is preliminary data.</text>
</comment>
<name>A0ABD2ML40_9CUCU</name>
<evidence type="ECO:0000313" key="2">
    <source>
        <dbReference type="Proteomes" id="UP001516400"/>
    </source>
</evidence>
<dbReference type="AlphaFoldDB" id="A0ABD2ML40"/>